<evidence type="ECO:0000256" key="4">
    <source>
        <dbReference type="SAM" id="Coils"/>
    </source>
</evidence>
<dbReference type="EMBL" id="CAJPDT010000015">
    <property type="protein sequence ID" value="CAF9915420.1"/>
    <property type="molecule type" value="Genomic_DNA"/>
</dbReference>
<feature type="compositionally biased region" description="Polar residues" evidence="5">
    <location>
        <begin position="721"/>
        <end position="733"/>
    </location>
</feature>
<gene>
    <name evidence="8" type="ORF">IMSHALPRED_002600</name>
</gene>
<dbReference type="GO" id="GO:0005815">
    <property type="term" value="C:microtubule organizing center"/>
    <property type="evidence" value="ECO:0007669"/>
    <property type="project" value="UniProtKB-SubCell"/>
</dbReference>
<sequence length="1021" mass="113459">MTGSTSSQQRAQLIREMSKDMNKTRNSSGSSRHSIDLASPQPTVSDFDPENEAIMSTRQLDSNAKLLPDIRASAQKYHRFARPEPDFAINTSAIGRAFPDFSQGGTSSDDDSLSIEIGRGLKKGSNSKARRLREYTSNAPLSLDGDSLDFSAPMIGDYEVTGTPPLTQRQLSKQPDEALRSSLRRDTQVRRPSGLQKENSGPSPPPSKTRDYGSGESRKGSEEHRRTLSSMHARVRDENDQSRLSEERPPTLDLTARNTRFGNVKGPHTASTGVMPTKFASKQGLLQSIAPKKTQISQTVATPQGTQQSFMLPDLPNISELVSGVYEDGTPVFSRHGKSRASRFISSPGKSSEPQDYVGVSEIPIPADEQAIFLSLKLLQDKVATLEKTNAEAENALQDLQQKNQLLESEKIDRKRAPRSDSALGTTDSDGGNEIGRSQRKLLIEKNRLESSIRALQSQLDNSNRKTSTAETILKTITQERDSAVSQLGVAYFTIEQLKVENEGLRGENNELKTRLSQLSNDHENKTQQWTVKEEALRRKLDRRTEAVRSMIEKSGVQPPELQNKNAPKVRHNEGTKRNLESSFQKDANTMFDLRPSRKDIEEPSKGDQRAVQIDDSQDSEGSVEASNAKGKGKAPSPRSAHDAQGDETSQNLTYLSFLESDEVAKLRKTLEQERIQRKQRQQHRSRDHQRDDKTDTIGREVEAKQPEQNPRKSSMKDLTSRSTNRNNATQPSLLPGAQHEHNRRHSETSMLSMRNRHRGLNAENMTSAFIVPDITIRNTGVDSQPVPELTQEAQDVLDGLAKHDGQNCTVCTRAISHGKPHEHGATVREAIKIPKPVPVSDRMPNSGLYEEEPTIRPAQAPGLALAVVMKGLDDELAHLKIELAQYQILYNGHDPALSKRKRKSVYQKIETLLQAIEVKADQVYALYDVLEGQKHDGHELSEEEVEITLQSLGINDAGLHLRGGGAGEEQQDEKDKPSERQLWDLDSDGESVDDLPWEGIETTVETTKSGFTGRRRSSNA</sequence>
<feature type="compositionally biased region" description="Polar residues" evidence="5">
    <location>
        <begin position="1"/>
        <end position="11"/>
    </location>
</feature>
<name>A0A8H3F1D6_9LECA</name>
<dbReference type="GO" id="GO:0008017">
    <property type="term" value="F:microtubule binding"/>
    <property type="evidence" value="ECO:0007669"/>
    <property type="project" value="InterPro"/>
</dbReference>
<evidence type="ECO:0000256" key="2">
    <source>
        <dbReference type="ARBA" id="ARBA00022490"/>
    </source>
</evidence>
<accession>A0A8H3F1D6</accession>
<feature type="region of interest" description="Disordered" evidence="5">
    <location>
        <begin position="408"/>
        <end position="439"/>
    </location>
</feature>
<keyword evidence="2" id="KW-0963">Cytoplasm</keyword>
<feature type="region of interest" description="Disordered" evidence="5">
    <location>
        <begin position="961"/>
        <end position="1021"/>
    </location>
</feature>
<feature type="compositionally biased region" description="Polar residues" evidence="5">
    <location>
        <begin position="164"/>
        <end position="173"/>
    </location>
</feature>
<comment type="caution">
    <text evidence="8">The sequence shown here is derived from an EMBL/GenBank/DDBJ whole genome shotgun (WGS) entry which is preliminary data.</text>
</comment>
<dbReference type="AlphaFoldDB" id="A0A8H3F1D6"/>
<keyword evidence="3" id="KW-0206">Cytoskeleton</keyword>
<evidence type="ECO:0000256" key="3">
    <source>
        <dbReference type="ARBA" id="ARBA00023212"/>
    </source>
</evidence>
<feature type="compositionally biased region" description="Basic and acidic residues" evidence="5">
    <location>
        <begin position="174"/>
        <end position="189"/>
    </location>
</feature>
<evidence type="ECO:0000259" key="7">
    <source>
        <dbReference type="Pfam" id="PF14197"/>
    </source>
</evidence>
<organism evidence="8 9">
    <name type="scientific">Imshaugia aleurites</name>
    <dbReference type="NCBI Taxonomy" id="172621"/>
    <lineage>
        <taxon>Eukaryota</taxon>
        <taxon>Fungi</taxon>
        <taxon>Dikarya</taxon>
        <taxon>Ascomycota</taxon>
        <taxon>Pezizomycotina</taxon>
        <taxon>Lecanoromycetes</taxon>
        <taxon>OSLEUM clade</taxon>
        <taxon>Lecanoromycetidae</taxon>
        <taxon>Lecanorales</taxon>
        <taxon>Lecanorineae</taxon>
        <taxon>Parmeliaceae</taxon>
        <taxon>Imshaugia</taxon>
    </lineage>
</organism>
<evidence type="ECO:0008006" key="10">
    <source>
        <dbReference type="Google" id="ProtNLM"/>
    </source>
</evidence>
<feature type="compositionally biased region" description="Basic and acidic residues" evidence="5">
    <location>
        <begin position="595"/>
        <end position="609"/>
    </location>
</feature>
<evidence type="ECO:0000256" key="1">
    <source>
        <dbReference type="ARBA" id="ARBA00004267"/>
    </source>
</evidence>
<feature type="compositionally biased region" description="Basic residues" evidence="5">
    <location>
        <begin position="678"/>
        <end position="688"/>
    </location>
</feature>
<dbReference type="Pfam" id="PF14197">
    <property type="entry name" value="Cep57_CLD_2"/>
    <property type="match status" value="1"/>
</dbReference>
<feature type="compositionally biased region" description="Basic and acidic residues" evidence="5">
    <location>
        <begin position="689"/>
        <end position="706"/>
    </location>
</feature>
<feature type="domain" description="Cep57 centrosome microtubule-binding" evidence="6">
    <location>
        <begin position="854"/>
        <end position="930"/>
    </location>
</feature>
<feature type="region of interest" description="Disordered" evidence="5">
    <location>
        <begin position="674"/>
        <end position="751"/>
    </location>
</feature>
<dbReference type="PANTHER" id="PTHR19336">
    <property type="entry name" value="UNCHARACTERIZED DUF1167"/>
    <property type="match status" value="1"/>
</dbReference>
<proteinExistence type="predicted"/>
<feature type="compositionally biased region" description="Basic and acidic residues" evidence="5">
    <location>
        <begin position="974"/>
        <end position="984"/>
    </location>
</feature>
<dbReference type="Proteomes" id="UP000664534">
    <property type="component" value="Unassembled WGS sequence"/>
</dbReference>
<dbReference type="InterPro" id="IPR024957">
    <property type="entry name" value="Cep57_MT-bd_dom"/>
</dbReference>
<evidence type="ECO:0000313" key="8">
    <source>
        <dbReference type="EMBL" id="CAF9915420.1"/>
    </source>
</evidence>
<feature type="region of interest" description="Disordered" evidence="5">
    <location>
        <begin position="551"/>
        <end position="648"/>
    </location>
</feature>
<evidence type="ECO:0000256" key="5">
    <source>
        <dbReference type="SAM" id="MobiDB-lite"/>
    </source>
</evidence>
<feature type="compositionally biased region" description="Basic and acidic residues" evidence="5">
    <location>
        <begin position="408"/>
        <end position="419"/>
    </location>
</feature>
<feature type="region of interest" description="Disordered" evidence="5">
    <location>
        <begin position="1"/>
        <end position="48"/>
    </location>
</feature>
<evidence type="ECO:0000259" key="6">
    <source>
        <dbReference type="Pfam" id="PF06657"/>
    </source>
</evidence>
<feature type="domain" description="PPC89 centrosome localisation" evidence="7">
    <location>
        <begin position="449"/>
        <end position="513"/>
    </location>
</feature>
<feature type="compositionally biased region" description="Basic and acidic residues" evidence="5">
    <location>
        <begin position="571"/>
        <end position="580"/>
    </location>
</feature>
<feature type="compositionally biased region" description="Basic and acidic residues" evidence="5">
    <location>
        <begin position="208"/>
        <end position="226"/>
    </location>
</feature>
<keyword evidence="4" id="KW-0175">Coiled coil</keyword>
<reference evidence="8" key="1">
    <citation type="submission" date="2021-03" db="EMBL/GenBank/DDBJ databases">
        <authorList>
            <person name="Tagirdzhanova G."/>
        </authorList>
    </citation>
    <scope>NUCLEOTIDE SEQUENCE</scope>
</reference>
<dbReference type="PANTHER" id="PTHR19336:SF9">
    <property type="entry name" value="SPINDLE POLE BODY PROTEIN PPC89"/>
    <property type="match status" value="1"/>
</dbReference>
<protein>
    <recommendedName>
        <fullName evidence="10">Cep57 centrosome microtubule-binding domain-containing protein</fullName>
    </recommendedName>
</protein>
<keyword evidence="9" id="KW-1185">Reference proteome</keyword>
<dbReference type="InterPro" id="IPR025925">
    <property type="entry name" value="PPC89_CLD"/>
</dbReference>
<dbReference type="OrthoDB" id="76453at2759"/>
<feature type="coiled-coil region" evidence="4">
    <location>
        <begin position="495"/>
        <end position="529"/>
    </location>
</feature>
<evidence type="ECO:0000313" key="9">
    <source>
        <dbReference type="Proteomes" id="UP000664534"/>
    </source>
</evidence>
<feature type="region of interest" description="Disordered" evidence="5">
    <location>
        <begin position="97"/>
        <end position="275"/>
    </location>
</feature>
<feature type="compositionally biased region" description="Acidic residues" evidence="5">
    <location>
        <begin position="986"/>
        <end position="997"/>
    </location>
</feature>
<dbReference type="InterPro" id="IPR051756">
    <property type="entry name" value="Centrosomal_MT-associated"/>
</dbReference>
<comment type="subcellular location">
    <subcellularLocation>
        <location evidence="1">Cytoplasm</location>
        <location evidence="1">Cytoskeleton</location>
        <location evidence="1">Microtubule organizing center</location>
    </subcellularLocation>
</comment>
<dbReference type="Pfam" id="PF06657">
    <property type="entry name" value="Cep57_MT_bd"/>
    <property type="match status" value="1"/>
</dbReference>
<feature type="compositionally biased region" description="Basic and acidic residues" evidence="5">
    <location>
        <begin position="234"/>
        <end position="250"/>
    </location>
</feature>